<dbReference type="PANTHER" id="PTHR28019">
    <property type="entry name" value="CELL MEMBRANE PROTEIN YLR413W-RELATED"/>
    <property type="match status" value="1"/>
</dbReference>
<protein>
    <submittedName>
        <fullName evidence="2">Uu.00g053850.m01.CDS01</fullName>
    </submittedName>
</protein>
<proteinExistence type="predicted"/>
<reference evidence="2" key="1">
    <citation type="submission" date="2023-10" db="EMBL/GenBank/DDBJ databases">
        <authorList>
            <person name="Hackl T."/>
        </authorList>
    </citation>
    <scope>NUCLEOTIDE SEQUENCE</scope>
</reference>
<name>A0AAI8VX48_9PEZI</name>
<dbReference type="AlphaFoldDB" id="A0AAI8VX48"/>
<dbReference type="Proteomes" id="UP001295740">
    <property type="component" value="Unassembled WGS sequence"/>
</dbReference>
<comment type="caution">
    <text evidence="2">The sequence shown here is derived from an EMBL/GenBank/DDBJ whole genome shotgun (WGS) entry which is preliminary data.</text>
</comment>
<dbReference type="GO" id="GO:0005886">
    <property type="term" value="C:plasma membrane"/>
    <property type="evidence" value="ECO:0007669"/>
    <property type="project" value="InterPro"/>
</dbReference>
<gene>
    <name evidence="2" type="ORF">KHLLAP_LOCUS12838</name>
</gene>
<feature type="transmembrane region" description="Helical" evidence="1">
    <location>
        <begin position="232"/>
        <end position="254"/>
    </location>
</feature>
<dbReference type="GO" id="GO:0031505">
    <property type="term" value="P:fungal-type cell wall organization"/>
    <property type="evidence" value="ECO:0007669"/>
    <property type="project" value="TreeGrafter"/>
</dbReference>
<feature type="transmembrane region" description="Helical" evidence="1">
    <location>
        <begin position="198"/>
        <end position="225"/>
    </location>
</feature>
<keyword evidence="3" id="KW-1185">Reference proteome</keyword>
<dbReference type="PANTHER" id="PTHR28019:SF7">
    <property type="entry name" value="SUR7 PROTEIN"/>
    <property type="match status" value="1"/>
</dbReference>
<organism evidence="2 3">
    <name type="scientific">Anthostomella pinea</name>
    <dbReference type="NCBI Taxonomy" id="933095"/>
    <lineage>
        <taxon>Eukaryota</taxon>
        <taxon>Fungi</taxon>
        <taxon>Dikarya</taxon>
        <taxon>Ascomycota</taxon>
        <taxon>Pezizomycotina</taxon>
        <taxon>Sordariomycetes</taxon>
        <taxon>Xylariomycetidae</taxon>
        <taxon>Xylariales</taxon>
        <taxon>Xylariaceae</taxon>
        <taxon>Anthostomella</taxon>
    </lineage>
</organism>
<keyword evidence="1" id="KW-0812">Transmembrane</keyword>
<feature type="transmembrane region" description="Helical" evidence="1">
    <location>
        <begin position="7"/>
        <end position="31"/>
    </location>
</feature>
<evidence type="ECO:0000256" key="1">
    <source>
        <dbReference type="SAM" id="Phobius"/>
    </source>
</evidence>
<evidence type="ECO:0000313" key="2">
    <source>
        <dbReference type="EMBL" id="CAJ2512370.1"/>
    </source>
</evidence>
<dbReference type="InterPro" id="IPR009571">
    <property type="entry name" value="SUR7/Rim9-like_fungi"/>
</dbReference>
<dbReference type="Pfam" id="PF06687">
    <property type="entry name" value="SUR7"/>
    <property type="match status" value="1"/>
</dbReference>
<keyword evidence="1" id="KW-1133">Transmembrane helix</keyword>
<dbReference type="EMBL" id="CAUWAG010000019">
    <property type="protein sequence ID" value="CAJ2512370.1"/>
    <property type="molecule type" value="Genomic_DNA"/>
</dbReference>
<accession>A0AAI8VX48</accession>
<sequence length="338" mass="36051">MTVRRASTFAVVIPLVLSLAGFVLAMLALFAGTGSQQQVMEDYHIIAVNMSDFGHDLIASAATTSTAPEPTKTDDGGFWSSIESGISDIGQDVKNDLTDIANNIANDVADKLADAIGISEWYSLHIMTACEGVFSPNATNPGAWFNTTNCTAQEAGLHFNLTELINGELQAGPLHLSAADLRFPQKVQDAVDLINDTLLAVFLFYVLGSAFTGLSFLVCIVLLTLRPDMSRLVILANLAISILAALTLAIGSAMTTAVAKKGVSKINDAGEDVGISAVEGTKFITISWVAFAVMFASCLFWTATCFLPRKSKNYGGEKGPRTSADSGRPFLAMFRRRH</sequence>
<feature type="transmembrane region" description="Helical" evidence="1">
    <location>
        <begin position="286"/>
        <end position="307"/>
    </location>
</feature>
<dbReference type="GO" id="GO:0051285">
    <property type="term" value="C:cell cortex of cell tip"/>
    <property type="evidence" value="ECO:0007669"/>
    <property type="project" value="TreeGrafter"/>
</dbReference>
<evidence type="ECO:0000313" key="3">
    <source>
        <dbReference type="Proteomes" id="UP001295740"/>
    </source>
</evidence>
<keyword evidence="1" id="KW-0472">Membrane</keyword>
<dbReference type="InterPro" id="IPR052413">
    <property type="entry name" value="SUR7_domain"/>
</dbReference>